<protein>
    <submittedName>
        <fullName evidence="4">NAD(P)-dependent dehydrogenase (Short-subunit alcohol dehydrogenase family)</fullName>
    </submittedName>
</protein>
<dbReference type="RefSeq" id="WP_188947350.1">
    <property type="nucleotide sequence ID" value="NZ_BMPH01000002.1"/>
</dbReference>
<dbReference type="InterPro" id="IPR002347">
    <property type="entry name" value="SDR_fam"/>
</dbReference>
<dbReference type="InterPro" id="IPR036291">
    <property type="entry name" value="NAD(P)-bd_dom_sf"/>
</dbReference>
<dbReference type="PRINTS" id="PR00081">
    <property type="entry name" value="GDHRDH"/>
</dbReference>
<dbReference type="EMBL" id="JAGIOJ010000001">
    <property type="protein sequence ID" value="MBP2397253.1"/>
    <property type="molecule type" value="Genomic_DNA"/>
</dbReference>
<dbReference type="PROSITE" id="PS00061">
    <property type="entry name" value="ADH_SHORT"/>
    <property type="match status" value="1"/>
</dbReference>
<dbReference type="Gene3D" id="3.40.50.720">
    <property type="entry name" value="NAD(P)-binding Rossmann-like Domain"/>
    <property type="match status" value="1"/>
</dbReference>
<dbReference type="SMART" id="SM00822">
    <property type="entry name" value="PKS_KR"/>
    <property type="match status" value="1"/>
</dbReference>
<organism evidence="4 5">
    <name type="scientific">Glutamicibacter protophormiae</name>
    <name type="common">Brevibacterium protophormiae</name>
    <dbReference type="NCBI Taxonomy" id="37930"/>
    <lineage>
        <taxon>Bacteria</taxon>
        <taxon>Bacillati</taxon>
        <taxon>Actinomycetota</taxon>
        <taxon>Actinomycetes</taxon>
        <taxon>Micrococcales</taxon>
        <taxon>Micrococcaceae</taxon>
        <taxon>Glutamicibacter</taxon>
    </lineage>
</organism>
<name>A0ABS4XL85_GLUPR</name>
<evidence type="ECO:0000256" key="1">
    <source>
        <dbReference type="ARBA" id="ARBA00006484"/>
    </source>
</evidence>
<dbReference type="SUPFAM" id="SSF51735">
    <property type="entry name" value="NAD(P)-binding Rossmann-fold domains"/>
    <property type="match status" value="1"/>
</dbReference>
<dbReference type="PANTHER" id="PTHR43658:SF8">
    <property type="entry name" value="17-BETA-HYDROXYSTEROID DEHYDROGENASE 14-RELATED"/>
    <property type="match status" value="1"/>
</dbReference>
<dbReference type="Proteomes" id="UP001195422">
    <property type="component" value="Unassembled WGS sequence"/>
</dbReference>
<evidence type="ECO:0000259" key="3">
    <source>
        <dbReference type="SMART" id="SM00822"/>
    </source>
</evidence>
<comment type="similarity">
    <text evidence="1">Belongs to the short-chain dehydrogenases/reductases (SDR) family.</text>
</comment>
<comment type="caution">
    <text evidence="4">The sequence shown here is derived from an EMBL/GenBank/DDBJ whole genome shotgun (WGS) entry which is preliminary data.</text>
</comment>
<feature type="domain" description="Ketoreductase" evidence="3">
    <location>
        <begin position="24"/>
        <end position="212"/>
    </location>
</feature>
<gene>
    <name evidence="4" type="ORF">JOF39_000334</name>
</gene>
<proteinExistence type="inferred from homology"/>
<dbReference type="InterPro" id="IPR020904">
    <property type="entry name" value="Sc_DH/Rdtase_CS"/>
</dbReference>
<sequence length="269" mass="27737">MNIESSNHQSGSIRPASPGQWQDAGVLVVGATSGLGTAAAQAFAGAGARVVVAGRNQQAGERIAAELSARYAKVDVLDSGQLKAALAVAAEAPQGLRAVVNAAGSAIVRKTADRHGAHDLESFTEQIQTNLIGSFNVLRLAAEALQGQEPLEGFGRGVIVLTSSIAGFEGQRGQVAYAASKGGVNAMVLPAARDLARDQIRVLGVAPGVFDTPFMDVLPEEAKAELGHAVPFPQRLGNPGEYGKLVVDLVSNQMMNGEVVRLDGALRLG</sequence>
<dbReference type="Pfam" id="PF00106">
    <property type="entry name" value="adh_short"/>
    <property type="match status" value="1"/>
</dbReference>
<dbReference type="InterPro" id="IPR057326">
    <property type="entry name" value="KR_dom"/>
</dbReference>
<keyword evidence="2" id="KW-0560">Oxidoreductase</keyword>
<keyword evidence="5" id="KW-1185">Reference proteome</keyword>
<dbReference type="PANTHER" id="PTHR43658">
    <property type="entry name" value="SHORT-CHAIN DEHYDROGENASE/REDUCTASE"/>
    <property type="match status" value="1"/>
</dbReference>
<evidence type="ECO:0000313" key="4">
    <source>
        <dbReference type="EMBL" id="MBP2397253.1"/>
    </source>
</evidence>
<reference evidence="4 5" key="1">
    <citation type="submission" date="2021-03" db="EMBL/GenBank/DDBJ databases">
        <title>Sequencing the genomes of 1000 actinobacteria strains.</title>
        <authorList>
            <person name="Klenk H.-P."/>
        </authorList>
    </citation>
    <scope>NUCLEOTIDE SEQUENCE [LARGE SCALE GENOMIC DNA]</scope>
    <source>
        <strain evidence="4 5">DSM 20168</strain>
    </source>
</reference>
<accession>A0ABS4XL85</accession>
<evidence type="ECO:0000256" key="2">
    <source>
        <dbReference type="ARBA" id="ARBA00023002"/>
    </source>
</evidence>
<evidence type="ECO:0000313" key="5">
    <source>
        <dbReference type="Proteomes" id="UP001195422"/>
    </source>
</evidence>